<protein>
    <submittedName>
        <fullName evidence="1">Uncharacterized protein</fullName>
    </submittedName>
</protein>
<comment type="caution">
    <text evidence="1">The sequence shown here is derived from an EMBL/GenBank/DDBJ whole genome shotgun (WGS) entry which is preliminary data.</text>
</comment>
<accession>A0A830E9L1</accession>
<dbReference type="AlphaFoldDB" id="A0A830E9L1"/>
<sequence length="57" mass="5773">MCPYRSFWIAVLAYGALSAVAALPPTGPASAIGGVAGVLVAVSDGYALLRPDRVWGP</sequence>
<gene>
    <name evidence="1" type="ORF">GCM10008995_12970</name>
</gene>
<organism evidence="1 2">
    <name type="scientific">Halobellus salinus</name>
    <dbReference type="NCBI Taxonomy" id="931585"/>
    <lineage>
        <taxon>Archaea</taxon>
        <taxon>Methanobacteriati</taxon>
        <taxon>Methanobacteriota</taxon>
        <taxon>Stenosarchaea group</taxon>
        <taxon>Halobacteria</taxon>
        <taxon>Halobacteriales</taxon>
        <taxon>Haloferacaceae</taxon>
        <taxon>Halobellus</taxon>
    </lineage>
</organism>
<keyword evidence="2" id="KW-1185">Reference proteome</keyword>
<proteinExistence type="predicted"/>
<evidence type="ECO:0000313" key="1">
    <source>
        <dbReference type="EMBL" id="GGJ04505.1"/>
    </source>
</evidence>
<dbReference type="RefSeq" id="WP_188786579.1">
    <property type="nucleotide sequence ID" value="NZ_BMOC01000006.1"/>
</dbReference>
<reference evidence="1" key="1">
    <citation type="journal article" date="2014" name="Int. J. Syst. Evol. Microbiol.">
        <title>Complete genome sequence of Corynebacterium casei LMG S-19264T (=DSM 44701T), isolated from a smear-ripened cheese.</title>
        <authorList>
            <consortium name="US DOE Joint Genome Institute (JGI-PGF)"/>
            <person name="Walter F."/>
            <person name="Albersmeier A."/>
            <person name="Kalinowski J."/>
            <person name="Ruckert C."/>
        </authorList>
    </citation>
    <scope>NUCLEOTIDE SEQUENCE</scope>
    <source>
        <strain evidence="1">JCM 14359</strain>
    </source>
</reference>
<name>A0A830E9L1_9EURY</name>
<evidence type="ECO:0000313" key="2">
    <source>
        <dbReference type="Proteomes" id="UP000653099"/>
    </source>
</evidence>
<dbReference type="EMBL" id="BMOC01000006">
    <property type="protein sequence ID" value="GGJ04505.1"/>
    <property type="molecule type" value="Genomic_DNA"/>
</dbReference>
<reference evidence="1" key="2">
    <citation type="submission" date="2020-09" db="EMBL/GenBank/DDBJ databases">
        <authorList>
            <person name="Sun Q."/>
            <person name="Ohkuma M."/>
        </authorList>
    </citation>
    <scope>NUCLEOTIDE SEQUENCE</scope>
    <source>
        <strain evidence="1">JCM 14359</strain>
    </source>
</reference>
<dbReference type="Proteomes" id="UP000653099">
    <property type="component" value="Unassembled WGS sequence"/>
</dbReference>